<dbReference type="Gene3D" id="3.20.20.80">
    <property type="entry name" value="Glycosidases"/>
    <property type="match status" value="1"/>
</dbReference>
<comment type="caution">
    <text evidence="7">The sequence shown here is derived from an EMBL/GenBank/DDBJ whole genome shotgun (WGS) entry which is preliminary data.</text>
</comment>
<dbReference type="PANTHER" id="PTHR11177:SF403">
    <property type="entry name" value="CHITINASE 2-RELATED"/>
    <property type="match status" value="1"/>
</dbReference>
<name>A0AAV7I6N9_COTGL</name>
<dbReference type="GO" id="GO:0006032">
    <property type="term" value="P:chitin catabolic process"/>
    <property type="evidence" value="ECO:0007669"/>
    <property type="project" value="UniProtKB-ARBA"/>
</dbReference>
<dbReference type="InterPro" id="IPR050314">
    <property type="entry name" value="Glycosyl_Hydrlase_18"/>
</dbReference>
<evidence type="ECO:0000313" key="7">
    <source>
        <dbReference type="EMBL" id="KAH0547014.1"/>
    </source>
</evidence>
<dbReference type="PROSITE" id="PS01095">
    <property type="entry name" value="GH18_1"/>
    <property type="match status" value="1"/>
</dbReference>
<dbReference type="InterPro" id="IPR029070">
    <property type="entry name" value="Chitinase_insertion_sf"/>
</dbReference>
<keyword evidence="8" id="KW-1185">Reference proteome</keyword>
<dbReference type="Pfam" id="PF00704">
    <property type="entry name" value="Glyco_hydro_18"/>
    <property type="match status" value="1"/>
</dbReference>
<dbReference type="AlphaFoldDB" id="A0AAV7I6N9"/>
<keyword evidence="2 3" id="KW-0326">Glycosidase</keyword>
<dbReference type="PROSITE" id="PS51910">
    <property type="entry name" value="GH18_2"/>
    <property type="match status" value="1"/>
</dbReference>
<dbReference type="Proteomes" id="UP000826195">
    <property type="component" value="Unassembled WGS sequence"/>
</dbReference>
<dbReference type="InterPro" id="IPR001223">
    <property type="entry name" value="Glyco_hydro18_cat"/>
</dbReference>
<keyword evidence="5" id="KW-0732">Signal</keyword>
<protein>
    <recommendedName>
        <fullName evidence="6">GH18 domain-containing protein</fullName>
    </recommendedName>
</protein>
<organism evidence="7 8">
    <name type="scientific">Cotesia glomerata</name>
    <name type="common">Lepidopteran parasitic wasp</name>
    <name type="synonym">Apanteles glomeratus</name>
    <dbReference type="NCBI Taxonomy" id="32391"/>
    <lineage>
        <taxon>Eukaryota</taxon>
        <taxon>Metazoa</taxon>
        <taxon>Ecdysozoa</taxon>
        <taxon>Arthropoda</taxon>
        <taxon>Hexapoda</taxon>
        <taxon>Insecta</taxon>
        <taxon>Pterygota</taxon>
        <taxon>Neoptera</taxon>
        <taxon>Endopterygota</taxon>
        <taxon>Hymenoptera</taxon>
        <taxon>Apocrita</taxon>
        <taxon>Ichneumonoidea</taxon>
        <taxon>Braconidae</taxon>
        <taxon>Microgastrinae</taxon>
        <taxon>Cotesia</taxon>
    </lineage>
</organism>
<evidence type="ECO:0000256" key="2">
    <source>
        <dbReference type="ARBA" id="ARBA00023295"/>
    </source>
</evidence>
<feature type="domain" description="GH18" evidence="6">
    <location>
        <begin position="27"/>
        <end position="408"/>
    </location>
</feature>
<dbReference type="PANTHER" id="PTHR11177">
    <property type="entry name" value="CHITINASE"/>
    <property type="match status" value="1"/>
</dbReference>
<evidence type="ECO:0000259" key="6">
    <source>
        <dbReference type="PROSITE" id="PS51910"/>
    </source>
</evidence>
<dbReference type="GO" id="GO:0008061">
    <property type="term" value="F:chitin binding"/>
    <property type="evidence" value="ECO:0007669"/>
    <property type="project" value="InterPro"/>
</dbReference>
<dbReference type="Gene3D" id="3.10.50.10">
    <property type="match status" value="1"/>
</dbReference>
<dbReference type="InterPro" id="IPR001579">
    <property type="entry name" value="Glyco_hydro_18_chit_AS"/>
</dbReference>
<evidence type="ECO:0000313" key="8">
    <source>
        <dbReference type="Proteomes" id="UP000826195"/>
    </source>
</evidence>
<feature type="signal peptide" evidence="5">
    <location>
        <begin position="1"/>
        <end position="16"/>
    </location>
</feature>
<gene>
    <name evidence="7" type="ORF">KQX54_016677</name>
</gene>
<dbReference type="InterPro" id="IPR011583">
    <property type="entry name" value="Chitinase_II/V-like_cat"/>
</dbReference>
<dbReference type="SUPFAM" id="SSF54556">
    <property type="entry name" value="Chitinase insertion domain"/>
    <property type="match status" value="1"/>
</dbReference>
<sequence>MYRLVIILCAIVSSLAIRESSRPRHDKIVACYLASWAQYRPGKGQFQLDNLHPEHCTHIIYSFAGLNATSWTIRSLDPWADLEENYGKGSYKKITELRRTSPGLKVTLAIGGWNEASANYSALASSPTRRNVFITSVVNFLTTYNFDGLDLDWEFPGKRGGAPYDRKNFVSLVEELSQELKPRNLLLTAAISADKATIDTAYNVSEISKYLDLIHVMAYDYHGAWDKKVGANAPLKCLNNDNLCVESTIDYLLQLGAPADKLVLGLPMYGRTFITTSVLNGTQSPMGAAALATGFQGNFTREDGFMGYNEICKELVVNPMSWRTGWDDDTNTAYAVHDDKVVVYDNPKSFMKKIEYVKQMSLAGVMVWSIDTDDFRGDCKSLHTDNLDPLLGSEYPLMRAINIAFTKTQIEDNKIPDVDSSASFINYSGLLLLQFIFILLK</sequence>
<reference evidence="7 8" key="1">
    <citation type="journal article" date="2021" name="J. Hered.">
        <title>A chromosome-level genome assembly of the parasitoid wasp, Cotesia glomerata (Hymenoptera: Braconidae).</title>
        <authorList>
            <person name="Pinto B.J."/>
            <person name="Weis J.J."/>
            <person name="Gamble T."/>
            <person name="Ode P.J."/>
            <person name="Paul R."/>
            <person name="Zaspel J.M."/>
        </authorList>
    </citation>
    <scope>NUCLEOTIDE SEQUENCE [LARGE SCALE GENOMIC DNA]</scope>
    <source>
        <strain evidence="7">CgM1</strain>
    </source>
</reference>
<proteinExistence type="inferred from homology"/>
<evidence type="ECO:0000256" key="4">
    <source>
        <dbReference type="RuleBase" id="RU004453"/>
    </source>
</evidence>
<evidence type="ECO:0000256" key="5">
    <source>
        <dbReference type="SAM" id="SignalP"/>
    </source>
</evidence>
<evidence type="ECO:0000256" key="3">
    <source>
        <dbReference type="RuleBase" id="RU000489"/>
    </source>
</evidence>
<dbReference type="EMBL" id="JAHXZJ010002237">
    <property type="protein sequence ID" value="KAH0547014.1"/>
    <property type="molecule type" value="Genomic_DNA"/>
</dbReference>
<dbReference type="InterPro" id="IPR017853">
    <property type="entry name" value="GH"/>
</dbReference>
<comment type="similarity">
    <text evidence="4">Belongs to the glycosyl hydrolase 18 family.</text>
</comment>
<dbReference type="GO" id="GO:0004568">
    <property type="term" value="F:chitinase activity"/>
    <property type="evidence" value="ECO:0007669"/>
    <property type="project" value="UniProtKB-ARBA"/>
</dbReference>
<feature type="chain" id="PRO_5043417521" description="GH18 domain-containing protein" evidence="5">
    <location>
        <begin position="17"/>
        <end position="441"/>
    </location>
</feature>
<dbReference type="GO" id="GO:0005576">
    <property type="term" value="C:extracellular region"/>
    <property type="evidence" value="ECO:0007669"/>
    <property type="project" value="TreeGrafter"/>
</dbReference>
<dbReference type="SMART" id="SM00636">
    <property type="entry name" value="Glyco_18"/>
    <property type="match status" value="1"/>
</dbReference>
<dbReference type="CDD" id="cd02872">
    <property type="entry name" value="GH18_chitolectin_chitotriosidase"/>
    <property type="match status" value="1"/>
</dbReference>
<dbReference type="SUPFAM" id="SSF51445">
    <property type="entry name" value="(Trans)glycosidases"/>
    <property type="match status" value="1"/>
</dbReference>
<evidence type="ECO:0000256" key="1">
    <source>
        <dbReference type="ARBA" id="ARBA00022801"/>
    </source>
</evidence>
<keyword evidence="1 3" id="KW-0378">Hydrolase</keyword>
<dbReference type="GO" id="GO:0005975">
    <property type="term" value="P:carbohydrate metabolic process"/>
    <property type="evidence" value="ECO:0007669"/>
    <property type="project" value="InterPro"/>
</dbReference>
<dbReference type="FunFam" id="3.20.20.80:FF:000097">
    <property type="entry name" value="Probable chitinase 2"/>
    <property type="match status" value="1"/>
</dbReference>
<accession>A0AAV7I6N9</accession>